<sequence length="122" mass="13794">MKICVSNNSLKYHLTPSEVEAFAHDGLYKEKVQFGDDNLTYVIQRTAETKISVSFKNNIIALIIPEKIADEWTATDKVSFEAVQDDMHLSVEKDFDSPDVVNENHATSFINPMVAESQEQDN</sequence>
<dbReference type="Pfam" id="PF22668">
    <property type="entry name" value="DUF7009"/>
    <property type="match status" value="1"/>
</dbReference>
<evidence type="ECO:0000313" key="2">
    <source>
        <dbReference type="Proteomes" id="UP000264217"/>
    </source>
</evidence>
<gene>
    <name evidence="1" type="ORF">D0C36_00635</name>
</gene>
<protein>
    <submittedName>
        <fullName evidence="1">Uncharacterized protein</fullName>
    </submittedName>
</protein>
<proteinExistence type="predicted"/>
<accession>A0A372NVE1</accession>
<dbReference type="EMBL" id="QWDC01000001">
    <property type="protein sequence ID" value="RFZ94098.1"/>
    <property type="molecule type" value="Genomic_DNA"/>
</dbReference>
<dbReference type="OrthoDB" id="7060517at2"/>
<dbReference type="InterPro" id="IPR053825">
    <property type="entry name" value="DUF7009"/>
</dbReference>
<comment type="caution">
    <text evidence="1">The sequence shown here is derived from an EMBL/GenBank/DDBJ whole genome shotgun (WGS) entry which is preliminary data.</text>
</comment>
<keyword evidence="2" id="KW-1185">Reference proteome</keyword>
<dbReference type="RefSeq" id="WP_117389664.1">
    <property type="nucleotide sequence ID" value="NZ_QWDC01000001.1"/>
</dbReference>
<dbReference type="Proteomes" id="UP000264217">
    <property type="component" value="Unassembled WGS sequence"/>
</dbReference>
<reference evidence="1 2" key="1">
    <citation type="submission" date="2018-08" db="EMBL/GenBank/DDBJ databases">
        <title>Mucilaginibacter sp. MYSH2.</title>
        <authorList>
            <person name="Seo T."/>
        </authorList>
    </citation>
    <scope>NUCLEOTIDE SEQUENCE [LARGE SCALE GENOMIC DNA]</scope>
    <source>
        <strain evidence="1 2">MYSH2</strain>
    </source>
</reference>
<evidence type="ECO:0000313" key="1">
    <source>
        <dbReference type="EMBL" id="RFZ94098.1"/>
    </source>
</evidence>
<organism evidence="1 2">
    <name type="scientific">Mucilaginibacter conchicola</name>
    <dbReference type="NCBI Taxonomy" id="2303333"/>
    <lineage>
        <taxon>Bacteria</taxon>
        <taxon>Pseudomonadati</taxon>
        <taxon>Bacteroidota</taxon>
        <taxon>Sphingobacteriia</taxon>
        <taxon>Sphingobacteriales</taxon>
        <taxon>Sphingobacteriaceae</taxon>
        <taxon>Mucilaginibacter</taxon>
    </lineage>
</organism>
<name>A0A372NVE1_9SPHI</name>
<dbReference type="AlphaFoldDB" id="A0A372NVE1"/>